<gene>
    <name evidence="2" type="ORF">NP493_3g10019</name>
</gene>
<dbReference type="PANTHER" id="PTHR46513">
    <property type="entry name" value="VITELLOGENIN RECEPTOR-LIKE PROTEIN-RELATED-RELATED"/>
    <property type="match status" value="1"/>
</dbReference>
<protein>
    <submittedName>
        <fullName evidence="2">Uncharacterized protein</fullName>
    </submittedName>
</protein>
<keyword evidence="3" id="KW-1185">Reference proteome</keyword>
<evidence type="ECO:0000313" key="2">
    <source>
        <dbReference type="EMBL" id="KAK2194056.1"/>
    </source>
</evidence>
<evidence type="ECO:0000256" key="1">
    <source>
        <dbReference type="PROSITE-ProRule" id="PRU00461"/>
    </source>
</evidence>
<dbReference type="PANTHER" id="PTHR46513:SF13">
    <property type="entry name" value="EGF-LIKE DOMAIN-CONTAINING PROTEIN"/>
    <property type="match status" value="1"/>
</dbReference>
<dbReference type="PROSITE" id="PS51120">
    <property type="entry name" value="LDLRB"/>
    <property type="match status" value="1"/>
</dbReference>
<dbReference type="InterPro" id="IPR011042">
    <property type="entry name" value="6-blade_b-propeller_TolB-like"/>
</dbReference>
<dbReference type="SMART" id="SM00135">
    <property type="entry name" value="LY"/>
    <property type="match status" value="4"/>
</dbReference>
<dbReference type="EMBL" id="JAODUO010000003">
    <property type="protein sequence ID" value="KAK2194056.1"/>
    <property type="molecule type" value="Genomic_DNA"/>
</dbReference>
<evidence type="ECO:0000313" key="3">
    <source>
        <dbReference type="Proteomes" id="UP001209878"/>
    </source>
</evidence>
<sequence>MNGTMDMKNIFYGASSQVNGLAYDWLSHNLYYTDSLYNWIAVLKPGTNHTRTLIENALDKPHGIAVYPQKGQMYWTDWGEKQKIQQANMDGSNIVTLVATGLNKPMGITVDYAKNRLFWTSTQVIESYDLVTKTRTQYGRQSQNSFIGVAIYQNYMFATDQGITLSFRRSQPQLWFFDLNHKDQKGLRLPLTRAPFGITMYAASRQEEDGNAPCAHSKCAHICVPKTHRWGVTAQCLCRDGYNTTDNGKTCHATSTSKGAMYIYALEDRICAVPFRKTMMRKTAANSLTYCFFNHSVKSYKFRAVDFNYREGEIYFSEYGTSVRTIRRARLEKKSVNSVLVYGTGDVRGGSWGTGLKEVLG</sequence>
<dbReference type="Proteomes" id="UP001209878">
    <property type="component" value="Unassembled WGS sequence"/>
</dbReference>
<dbReference type="Pfam" id="PF00058">
    <property type="entry name" value="Ldl_recept_b"/>
    <property type="match status" value="1"/>
</dbReference>
<proteinExistence type="predicted"/>
<dbReference type="Gene3D" id="2.120.10.30">
    <property type="entry name" value="TolB, C-terminal domain"/>
    <property type="match status" value="1"/>
</dbReference>
<feature type="repeat" description="LDL-receptor class B" evidence="1">
    <location>
        <begin position="71"/>
        <end position="114"/>
    </location>
</feature>
<dbReference type="InterPro" id="IPR000033">
    <property type="entry name" value="LDLR_classB_rpt"/>
</dbReference>
<accession>A0AAD9PFV0</accession>
<dbReference type="SUPFAM" id="SSF63825">
    <property type="entry name" value="YWTD domain"/>
    <property type="match status" value="1"/>
</dbReference>
<dbReference type="InterPro" id="IPR050778">
    <property type="entry name" value="Cueball_EGF_LRP_Nidogen"/>
</dbReference>
<comment type="caution">
    <text evidence="2">The sequence shown here is derived from an EMBL/GenBank/DDBJ whole genome shotgun (WGS) entry which is preliminary data.</text>
</comment>
<organism evidence="2 3">
    <name type="scientific">Ridgeia piscesae</name>
    <name type="common">Tubeworm</name>
    <dbReference type="NCBI Taxonomy" id="27915"/>
    <lineage>
        <taxon>Eukaryota</taxon>
        <taxon>Metazoa</taxon>
        <taxon>Spiralia</taxon>
        <taxon>Lophotrochozoa</taxon>
        <taxon>Annelida</taxon>
        <taxon>Polychaeta</taxon>
        <taxon>Sedentaria</taxon>
        <taxon>Canalipalpata</taxon>
        <taxon>Sabellida</taxon>
        <taxon>Siboglinidae</taxon>
        <taxon>Ridgeia</taxon>
    </lineage>
</organism>
<name>A0AAD9PFV0_RIDPI</name>
<dbReference type="AlphaFoldDB" id="A0AAD9PFV0"/>
<reference evidence="2" key="1">
    <citation type="journal article" date="2023" name="Mol. Biol. Evol.">
        <title>Third-Generation Sequencing Reveals the Adaptive Role of the Epigenome in Three Deep-Sea Polychaetes.</title>
        <authorList>
            <person name="Perez M."/>
            <person name="Aroh O."/>
            <person name="Sun Y."/>
            <person name="Lan Y."/>
            <person name="Juniper S.K."/>
            <person name="Young C.R."/>
            <person name="Angers B."/>
            <person name="Qian P.Y."/>
        </authorList>
    </citation>
    <scope>NUCLEOTIDE SEQUENCE</scope>
    <source>
        <strain evidence="2">R07B-5</strain>
    </source>
</reference>